<dbReference type="Proteomes" id="UP000325212">
    <property type="component" value="Unassembled WGS sequence"/>
</dbReference>
<protein>
    <submittedName>
        <fullName evidence="1">Uncharacterized protein</fullName>
    </submittedName>
</protein>
<name>A0AAV3WA47_9CLOT</name>
<organism evidence="1 2">
    <name type="scientific">Clostridium diolis</name>
    <dbReference type="NCBI Taxonomy" id="223919"/>
    <lineage>
        <taxon>Bacteria</taxon>
        <taxon>Bacillati</taxon>
        <taxon>Bacillota</taxon>
        <taxon>Clostridia</taxon>
        <taxon>Eubacteriales</taxon>
        <taxon>Clostridiaceae</taxon>
        <taxon>Clostridium</taxon>
    </lineage>
</organism>
<reference evidence="1 2" key="1">
    <citation type="submission" date="2019-06" db="EMBL/GenBank/DDBJ databases">
        <title>Draft genome sequence of Clostridium diolis DSM 15410.</title>
        <authorList>
            <person name="Kobayashi H."/>
            <person name="Tanizawa Y."/>
            <person name="Tohno M."/>
        </authorList>
    </citation>
    <scope>NUCLEOTIDE SEQUENCE [LARGE SCALE GENOMIC DNA]</scope>
    <source>
        <strain evidence="1 2">DSM 15410</strain>
    </source>
</reference>
<evidence type="ECO:0000313" key="2">
    <source>
        <dbReference type="Proteomes" id="UP000325212"/>
    </source>
</evidence>
<dbReference type="EMBL" id="BJLA01000029">
    <property type="protein sequence ID" value="GEA33934.1"/>
    <property type="molecule type" value="Genomic_DNA"/>
</dbReference>
<keyword evidence="2" id="KW-1185">Reference proteome</keyword>
<evidence type="ECO:0000313" key="1">
    <source>
        <dbReference type="EMBL" id="GEA33934.1"/>
    </source>
</evidence>
<comment type="caution">
    <text evidence="1">The sequence shown here is derived from an EMBL/GenBank/DDBJ whole genome shotgun (WGS) entry which is preliminary data.</text>
</comment>
<proteinExistence type="predicted"/>
<sequence>MYTITKFAHINIIRNITVEQRFIYALELGCIQVEQRLYNGHNIMAVILVGDKILYDGEKFYYS</sequence>
<gene>
    <name evidence="1" type="ORF">CDIOL_48570</name>
</gene>
<accession>A0AAV3WA47</accession>
<dbReference type="AlphaFoldDB" id="A0AAV3WA47"/>